<dbReference type="NCBIfam" id="TIGR01730">
    <property type="entry name" value="RND_mfp"/>
    <property type="match status" value="1"/>
</dbReference>
<dbReference type="Proteomes" id="UP001152876">
    <property type="component" value="Unassembled WGS sequence"/>
</dbReference>
<feature type="domain" description="CzcB-like barrel-sandwich hybrid" evidence="4">
    <location>
        <begin position="80"/>
        <end position="217"/>
    </location>
</feature>
<protein>
    <submittedName>
        <fullName evidence="5">RND family efflux transporter MFP subunit</fullName>
    </submittedName>
</protein>
<feature type="signal peptide" evidence="3">
    <location>
        <begin position="1"/>
        <end position="31"/>
    </location>
</feature>
<comment type="caution">
    <text evidence="5">The sequence shown here is derived from an EMBL/GenBank/DDBJ whole genome shotgun (WGS) entry which is preliminary data.</text>
</comment>
<dbReference type="Pfam" id="PF25973">
    <property type="entry name" value="BSH_CzcB"/>
    <property type="match status" value="1"/>
</dbReference>
<dbReference type="InterPro" id="IPR058647">
    <property type="entry name" value="BSH_CzcB-like"/>
</dbReference>
<proteinExistence type="inferred from homology"/>
<dbReference type="RefSeq" id="WP_068175637.1">
    <property type="nucleotide sequence ID" value="NZ_AOGK01000018.1"/>
</dbReference>
<evidence type="ECO:0000259" key="4">
    <source>
        <dbReference type="Pfam" id="PF25973"/>
    </source>
</evidence>
<name>A0A9X4SGQ0_9BURK</name>
<organism evidence="5 6">
    <name type="scientific">Hydrogenophaga taeniospiralis CCUG 15921</name>
    <dbReference type="NCBI Taxonomy" id="1281780"/>
    <lineage>
        <taxon>Bacteria</taxon>
        <taxon>Pseudomonadati</taxon>
        <taxon>Pseudomonadota</taxon>
        <taxon>Betaproteobacteria</taxon>
        <taxon>Burkholderiales</taxon>
        <taxon>Comamonadaceae</taxon>
        <taxon>Hydrogenophaga</taxon>
    </lineage>
</organism>
<gene>
    <name evidence="5" type="ORF">H010_18385</name>
</gene>
<dbReference type="SUPFAM" id="SSF111369">
    <property type="entry name" value="HlyD-like secretion proteins"/>
    <property type="match status" value="1"/>
</dbReference>
<dbReference type="GO" id="GO:1990281">
    <property type="term" value="C:efflux pump complex"/>
    <property type="evidence" value="ECO:0007669"/>
    <property type="project" value="TreeGrafter"/>
</dbReference>
<dbReference type="OrthoDB" id="5502471at2"/>
<dbReference type="Gene3D" id="2.40.30.170">
    <property type="match status" value="1"/>
</dbReference>
<dbReference type="PANTHER" id="PTHR30469:SF15">
    <property type="entry name" value="HLYD FAMILY OF SECRETION PROTEINS"/>
    <property type="match status" value="1"/>
</dbReference>
<evidence type="ECO:0000313" key="5">
    <source>
        <dbReference type="EMBL" id="MDG5977236.1"/>
    </source>
</evidence>
<comment type="similarity">
    <text evidence="1">Belongs to the membrane fusion protein (MFP) (TC 8.A.1) family.</text>
</comment>
<evidence type="ECO:0000256" key="1">
    <source>
        <dbReference type="ARBA" id="ARBA00009477"/>
    </source>
</evidence>
<dbReference type="AlphaFoldDB" id="A0A9X4SGQ0"/>
<sequence>MPASTTHPTPLHHAPALAALLLGLACASALAQGSTPAPANSPAPSAPARARVDVARLDSVWLRPEREAPASVVARNESRLAAEVAGTLQRWTADVGAQVARGQVLAQIDPVDHQLAVQRAQAALDASTARLKLAQAQLQRSRELVAQGFFSQEALAQRETEVALVQTEVSANRAQLATAQRQRAKTTLRAPFAGSVKERLAQTGEAVSPGSVLYVLSESGAAELQATLSPADVPGLRAAKALRFEAQGQQHAARLLRVGSTLSASARTQTARLAFEPGAAAPAAGTSGTLRWQEEQPHLPPALMVRRGSVQGVFVQQGTGAQASARFVPLPGAQEGRASAVALNPDTPVIVRGQAALQHGQPIEPQAASGAPK</sequence>
<keyword evidence="2" id="KW-0175">Coiled coil</keyword>
<dbReference type="InterPro" id="IPR006143">
    <property type="entry name" value="RND_pump_MFP"/>
</dbReference>
<evidence type="ECO:0000313" key="6">
    <source>
        <dbReference type="Proteomes" id="UP001152876"/>
    </source>
</evidence>
<evidence type="ECO:0000256" key="2">
    <source>
        <dbReference type="SAM" id="Coils"/>
    </source>
</evidence>
<dbReference type="Gene3D" id="1.10.287.470">
    <property type="entry name" value="Helix hairpin bin"/>
    <property type="match status" value="1"/>
</dbReference>
<keyword evidence="3" id="KW-0732">Signal</keyword>
<feature type="coiled-coil region" evidence="2">
    <location>
        <begin position="117"/>
        <end position="144"/>
    </location>
</feature>
<keyword evidence="6" id="KW-1185">Reference proteome</keyword>
<reference evidence="5" key="1">
    <citation type="submission" date="2013-01" db="EMBL/GenBank/DDBJ databases">
        <title>Genome draft of Hydrogenophaga taeniospiralis 2K1.</title>
        <authorList>
            <person name="Gomila M."/>
            <person name="Lalucat J."/>
        </authorList>
    </citation>
    <scope>NUCLEOTIDE SEQUENCE</scope>
    <source>
        <strain evidence="5">CCUG 15921</strain>
    </source>
</reference>
<dbReference type="GO" id="GO:0015562">
    <property type="term" value="F:efflux transmembrane transporter activity"/>
    <property type="evidence" value="ECO:0007669"/>
    <property type="project" value="TreeGrafter"/>
</dbReference>
<dbReference type="Gene3D" id="2.40.50.100">
    <property type="match status" value="1"/>
</dbReference>
<dbReference type="EMBL" id="AOGK01000018">
    <property type="protein sequence ID" value="MDG5977236.1"/>
    <property type="molecule type" value="Genomic_DNA"/>
</dbReference>
<dbReference type="PANTHER" id="PTHR30469">
    <property type="entry name" value="MULTIDRUG RESISTANCE PROTEIN MDTA"/>
    <property type="match status" value="1"/>
</dbReference>
<feature type="chain" id="PRO_5040989671" evidence="3">
    <location>
        <begin position="32"/>
        <end position="373"/>
    </location>
</feature>
<accession>A0A9X4SGQ0</accession>
<evidence type="ECO:0000256" key="3">
    <source>
        <dbReference type="SAM" id="SignalP"/>
    </source>
</evidence>